<dbReference type="PANTHER" id="PTHR33620:SF1">
    <property type="entry name" value="UREASE ACCESSORY PROTEIN F"/>
    <property type="match status" value="1"/>
</dbReference>
<organism evidence="4 5">
    <name type="scientific">Hyphomicrobium denitrificans (strain ATCC 51888 / DSM 1869 / NCIMB 11706 / TK 0415)</name>
    <dbReference type="NCBI Taxonomy" id="582899"/>
    <lineage>
        <taxon>Bacteria</taxon>
        <taxon>Pseudomonadati</taxon>
        <taxon>Pseudomonadota</taxon>
        <taxon>Alphaproteobacteria</taxon>
        <taxon>Hyphomicrobiales</taxon>
        <taxon>Hyphomicrobiaceae</taxon>
        <taxon>Hyphomicrobium</taxon>
    </lineage>
</organism>
<dbReference type="InterPro" id="IPR038277">
    <property type="entry name" value="UreF_sf"/>
</dbReference>
<dbReference type="PIRSF" id="PIRSF009467">
    <property type="entry name" value="Ureas_acces_UreF"/>
    <property type="match status" value="1"/>
</dbReference>
<dbReference type="Proteomes" id="UP000002033">
    <property type="component" value="Chromosome"/>
</dbReference>
<dbReference type="GO" id="GO:0005737">
    <property type="term" value="C:cytoplasm"/>
    <property type="evidence" value="ECO:0007669"/>
    <property type="project" value="UniProtKB-SubCell"/>
</dbReference>
<keyword evidence="2 3" id="KW-0143">Chaperone</keyword>
<dbReference type="eggNOG" id="COG0830">
    <property type="taxonomic scope" value="Bacteria"/>
</dbReference>
<reference evidence="5" key="1">
    <citation type="journal article" date="2011" name="J. Bacteriol.">
        <title>Genome sequences of eight morphologically diverse alphaproteobacteria.</title>
        <authorList>
            <consortium name="US DOE Joint Genome Institute"/>
            <person name="Brown P.J."/>
            <person name="Kysela D.T."/>
            <person name="Buechlein A."/>
            <person name="Hemmerich C."/>
            <person name="Brun Y.V."/>
        </authorList>
    </citation>
    <scope>NUCLEOTIDE SEQUENCE [LARGE SCALE GENOMIC DNA]</scope>
    <source>
        <strain evidence="5">ATCC 51888 / DSM 1869 / NCIB 11706 / TK 0415</strain>
    </source>
</reference>
<sequence>MRARDKILRTFQHADAQFPSGAFAFSQGLEALSQQQDRLGKFDLWNFLHAQIVHRWASSERVVIARAYRLGSDLDALAELDAEVEASTISEPLRIGSRRNGMGLLTSHERIGTPHASAYRSMVRDGKALGHIAVAQGLLWNALEIDEDDAVLMSGYQSAASLTTAAIRLGLVGAIDAQAYLAKILPVITEESCSPISDNEPLRAFIPLSEIAISLHGATGQRLFSN</sequence>
<proteinExistence type="inferred from homology"/>
<comment type="subcellular location">
    <subcellularLocation>
        <location evidence="3">Cytoplasm</location>
    </subcellularLocation>
</comment>
<protein>
    <recommendedName>
        <fullName evidence="3">Urease accessory protein UreF</fullName>
    </recommendedName>
</protein>
<gene>
    <name evidence="3" type="primary">ureF</name>
    <name evidence="4" type="ordered locus">Hden_2811</name>
</gene>
<dbReference type="Gene3D" id="1.10.4190.10">
    <property type="entry name" value="Urease accessory protein UreF"/>
    <property type="match status" value="1"/>
</dbReference>
<comment type="function">
    <text evidence="3">Required for maturation of urease via the functional incorporation of the urease nickel metallocenter.</text>
</comment>
<evidence type="ECO:0000313" key="4">
    <source>
        <dbReference type="EMBL" id="ADJ24607.1"/>
    </source>
</evidence>
<dbReference type="HOGENOM" id="CLU_049215_4_0_5"/>
<dbReference type="Pfam" id="PF01730">
    <property type="entry name" value="UreF"/>
    <property type="match status" value="1"/>
</dbReference>
<keyword evidence="1 3" id="KW-0996">Nickel insertion</keyword>
<comment type="subunit">
    <text evidence="3">UreD, UreF and UreG form a complex that acts as a GTP-hydrolysis-dependent molecular chaperone, activating the urease apoprotein by helping to assemble the nickel containing metallocenter of UreC. The UreE protein probably delivers the nickel.</text>
</comment>
<dbReference type="OrthoDB" id="9798772at2"/>
<dbReference type="InterPro" id="IPR002639">
    <property type="entry name" value="UreF"/>
</dbReference>
<dbReference type="KEGG" id="hdn:Hden_2811"/>
<evidence type="ECO:0000313" key="5">
    <source>
        <dbReference type="Proteomes" id="UP000002033"/>
    </source>
</evidence>
<dbReference type="STRING" id="582899.Hden_2811"/>
<keyword evidence="5" id="KW-1185">Reference proteome</keyword>
<evidence type="ECO:0000256" key="2">
    <source>
        <dbReference type="ARBA" id="ARBA00023186"/>
    </source>
</evidence>
<evidence type="ECO:0000256" key="1">
    <source>
        <dbReference type="ARBA" id="ARBA00022988"/>
    </source>
</evidence>
<evidence type="ECO:0000256" key="3">
    <source>
        <dbReference type="HAMAP-Rule" id="MF_01385"/>
    </source>
</evidence>
<comment type="similarity">
    <text evidence="3">Belongs to the UreF family.</text>
</comment>
<name>D8JUH7_HYPDA</name>
<dbReference type="HAMAP" id="MF_01385">
    <property type="entry name" value="UreF"/>
    <property type="match status" value="1"/>
</dbReference>
<dbReference type="PANTHER" id="PTHR33620">
    <property type="entry name" value="UREASE ACCESSORY PROTEIN F"/>
    <property type="match status" value="1"/>
</dbReference>
<dbReference type="AlphaFoldDB" id="D8JUH7"/>
<dbReference type="EMBL" id="CP002083">
    <property type="protein sequence ID" value="ADJ24607.1"/>
    <property type="molecule type" value="Genomic_DNA"/>
</dbReference>
<dbReference type="GO" id="GO:0016151">
    <property type="term" value="F:nickel cation binding"/>
    <property type="evidence" value="ECO:0007669"/>
    <property type="project" value="UniProtKB-UniRule"/>
</dbReference>
<dbReference type="RefSeq" id="WP_013216766.1">
    <property type="nucleotide sequence ID" value="NC_014313.1"/>
</dbReference>
<keyword evidence="3" id="KW-0963">Cytoplasm</keyword>
<accession>D8JUH7</accession>